<feature type="domain" description="CobN/magnesium chelatase" evidence="3">
    <location>
        <begin position="141"/>
        <end position="698"/>
    </location>
</feature>
<proteinExistence type="predicted"/>
<dbReference type="PANTHER" id="PTHR44119:SF4">
    <property type="entry name" value="AEROBIC COBALTOCHELATASE SUBUNIT COBN"/>
    <property type="match status" value="1"/>
</dbReference>
<reference evidence="4 5" key="1">
    <citation type="journal article" date="2000" name="DNA Res.">
        <title>Complete genome structure of the nitrogen-fixing symbiotic bacterium Mesorhizobium loti.</title>
        <authorList>
            <person name="Kaneko T."/>
            <person name="Nakamura Y."/>
            <person name="Sato S."/>
            <person name="Asamizu E."/>
            <person name="Kato T."/>
            <person name="Sasamoto S."/>
            <person name="Watanabe A."/>
            <person name="Idesawa K."/>
            <person name="Ishikawa A."/>
            <person name="Kawashima K."/>
            <person name="Kimura T."/>
            <person name="Kishida Y."/>
            <person name="Kiyokawa C."/>
            <person name="Kohara M."/>
            <person name="Matsumoto M."/>
            <person name="Matsuno A."/>
            <person name="Mochizuki Y."/>
            <person name="Nakayama S."/>
            <person name="Nakazaki N."/>
            <person name="Shimpo S."/>
            <person name="Sugimoto M."/>
            <person name="Takeuchi C."/>
            <person name="Yamada M."/>
            <person name="Tabata S."/>
        </authorList>
    </citation>
    <scope>NUCLEOTIDE SEQUENCE [LARGE SCALE GENOMIC DNA]</scope>
    <source>
        <strain evidence="5">LMG 29417 / CECT 9101 / MAFF 303099</strain>
    </source>
</reference>
<dbReference type="HOGENOM" id="CLU_002017_1_0_5"/>
<dbReference type="EMBL" id="BA000012">
    <property type="protein sequence ID" value="BAB48763.1"/>
    <property type="molecule type" value="Genomic_DNA"/>
</dbReference>
<sequence>MHILTTTSASLDDLAEPVDLRQTPADIVALSFTDSDLAGLAAAWKADASRLPSMRLAALRDLRHPMSVDLWVDSVARRAKIILVRILGGYDWWRYGCDQLASTARERGIQLALLPGESHDEDLRLIEASTLPRQELDALLGYFREGGPANMGALVQRLARLAGQDAAVVEPVAVPKAGYYQPGRGVVPLPLEREGKVAPILFYRSMLLAADVAPIDVLFDALRQRGMTPVPIFVSSLKDPTSLAFAETALATLRPAAIITATAFASGAEPGVETLFDRAGVPVFQVIVATTRRDVWENNQRGLAPADLAMHVVLPELDGRILAGAISFKGESDVDPALGHRAFANRPEPDRVAQVADRVAAFIKLQETPRAERKLAVLIPDYPSAPGRTGYAVGLDVPSSVLAMLHDLKEQGYGVEGIPQSPRALLDLLERGGDGLGLEDYVGLSKELPAEVMTAVEAAWGKAEEETGLREGGASHKPSLSSKKHFPFRATTFGNITVALAPDRGRSADRRADYHDPTLAPRHALLAFGLWLRKSLGVHALIHVGAHGTLEWLPGKTVALSQTCFPEIVTGALPVIYPFIVSNPGEAAQAKRRIAAVTLGHLPPPLTGAGLDENQHKLERLVDEYAQADGLDRRRRDRLARLIVDTAQKTGLAAEAGVARTDAPDEALRRIDAWLCDLKDFAIKDGLHIYGRAPDDESDAMRRQSAEAEKAALLAALDGRHVKAGPAGAPARGRSDVLPTGRNLFTSDPRTMPTPTAYDLGKAAAEEVVRGYLQSHGDWPRSLVIDLWGSASLRTGGEEIAQGLALMGCRPQWDAATGRITGIEVLPPATLGRPRVDVTWRISGLFRDMFPTQIALIDAAANAVAARDEEDSENPLAARTRADGKISPRIFGTSPGTYGAGVEDLLSSGDWAAREEIGRAYLDATSHAYGGAGGEGISAPGAFETRIAEADLLVHTGDDPGRDILEGSADVAFIGGFSAALAALGRNADVIVLDTTDPQKPKPRSVSEAVSRVVRARAINPRFISGQMRHGPRGASEFAETVDRLVGFAETTHAISGALIEAVHDAYVGDADVRAFILRENPAAAKVIAERFLSARRRGLWHPLRNSIDDDLAALIAEAEALGVAA</sequence>
<evidence type="ECO:0000256" key="2">
    <source>
        <dbReference type="SAM" id="MobiDB-lite"/>
    </source>
</evidence>
<evidence type="ECO:0000256" key="1">
    <source>
        <dbReference type="NCBIfam" id="TIGR02257"/>
    </source>
</evidence>
<evidence type="ECO:0000313" key="5">
    <source>
        <dbReference type="Proteomes" id="UP000000552"/>
    </source>
</evidence>
<feature type="domain" description="CobN/magnesium chelatase" evidence="3">
    <location>
        <begin position="704"/>
        <end position="1104"/>
    </location>
</feature>
<dbReference type="NCBIfam" id="NF008973">
    <property type="entry name" value="PRK12321.1"/>
    <property type="match status" value="1"/>
</dbReference>
<dbReference type="Pfam" id="PF02514">
    <property type="entry name" value="CobN-Mg_chel"/>
    <property type="match status" value="2"/>
</dbReference>
<feature type="region of interest" description="Disordered" evidence="2">
    <location>
        <begin position="724"/>
        <end position="753"/>
    </location>
</feature>
<dbReference type="GO" id="GO:0051116">
    <property type="term" value="F:cobaltochelatase activity"/>
    <property type="evidence" value="ECO:0007669"/>
    <property type="project" value="UniProtKB-UniRule"/>
</dbReference>
<dbReference type="Proteomes" id="UP000000552">
    <property type="component" value="Chromosome"/>
</dbReference>
<dbReference type="KEGG" id="mlo:mlr1377"/>
<gene>
    <name evidence="4" type="ordered locus">mlr1377</name>
</gene>
<evidence type="ECO:0000313" key="4">
    <source>
        <dbReference type="EMBL" id="BAB48763.1"/>
    </source>
</evidence>
<dbReference type="RefSeq" id="WP_010910116.1">
    <property type="nucleotide sequence ID" value="NC_002678.2"/>
</dbReference>
<dbReference type="GO" id="GO:0009236">
    <property type="term" value="P:cobalamin biosynthetic process"/>
    <property type="evidence" value="ECO:0007669"/>
    <property type="project" value="UniProtKB-UniRule"/>
</dbReference>
<name>Q98KQ1_RHILO</name>
<dbReference type="PANTHER" id="PTHR44119">
    <property type="entry name" value="MAGNESIUM-CHELATASE SUBUNIT CHLH, CHLOROPLASTIC"/>
    <property type="match status" value="1"/>
</dbReference>
<dbReference type="eggNOG" id="COG1429">
    <property type="taxonomic scope" value="Bacteria"/>
</dbReference>
<dbReference type="InterPro" id="IPR003672">
    <property type="entry name" value="CobN/Mg_chltase"/>
</dbReference>
<accession>Q98KQ1</accession>
<protein>
    <recommendedName>
        <fullName evidence="1">Cobaltochelatase subunit CobN</fullName>
        <ecNumber evidence="1">6.6.1.2</ecNumber>
    </recommendedName>
</protein>
<dbReference type="PATRIC" id="fig|266835.9.peg.1108"/>
<dbReference type="CDD" id="cd10150">
    <property type="entry name" value="CobN_like"/>
    <property type="match status" value="1"/>
</dbReference>
<organism evidence="4 5">
    <name type="scientific">Mesorhizobium japonicum (strain LMG 29417 / CECT 9101 / MAFF 303099)</name>
    <name type="common">Mesorhizobium loti (strain MAFF 303099)</name>
    <dbReference type="NCBI Taxonomy" id="266835"/>
    <lineage>
        <taxon>Bacteria</taxon>
        <taxon>Pseudomonadati</taxon>
        <taxon>Pseudomonadota</taxon>
        <taxon>Alphaproteobacteria</taxon>
        <taxon>Hyphomicrobiales</taxon>
        <taxon>Phyllobacteriaceae</taxon>
        <taxon>Mesorhizobium</taxon>
    </lineage>
</organism>
<dbReference type="InterPro" id="IPR011953">
    <property type="entry name" value="Cobalto_CobN"/>
</dbReference>
<dbReference type="EC" id="6.6.1.2" evidence="1"/>
<dbReference type="AlphaFoldDB" id="Q98KQ1"/>
<dbReference type="NCBIfam" id="TIGR02257">
    <property type="entry name" value="cobalto_cobN"/>
    <property type="match status" value="1"/>
</dbReference>
<evidence type="ECO:0000259" key="3">
    <source>
        <dbReference type="Pfam" id="PF02514"/>
    </source>
</evidence>